<evidence type="ECO:0000256" key="1">
    <source>
        <dbReference type="SAM" id="MobiDB-lite"/>
    </source>
</evidence>
<dbReference type="AlphaFoldDB" id="A0A3P7P565"/>
<name>A0A3P7P565_CYLGO</name>
<dbReference type="EMBL" id="UYRV01132592">
    <property type="protein sequence ID" value="VDN37761.1"/>
    <property type="molecule type" value="Genomic_DNA"/>
</dbReference>
<evidence type="ECO:0000313" key="3">
    <source>
        <dbReference type="Proteomes" id="UP000271889"/>
    </source>
</evidence>
<keyword evidence="3" id="KW-1185">Reference proteome</keyword>
<evidence type="ECO:0000313" key="2">
    <source>
        <dbReference type="EMBL" id="VDN37761.1"/>
    </source>
</evidence>
<dbReference type="Proteomes" id="UP000271889">
    <property type="component" value="Unassembled WGS sequence"/>
</dbReference>
<gene>
    <name evidence="2" type="ORF">CGOC_LOCUS13561</name>
</gene>
<accession>A0A3P7P565</accession>
<sequence>MPQSFEAIHNDIHDKTNIQPPKRQNSLPVGPGRLYSTPLHFPIRPSRPGDGLVREFPGAESTSTGDPGFFSRTLHPPTRLKSCESGVSSVFSQ</sequence>
<organism evidence="2 3">
    <name type="scientific">Cylicostephanus goldi</name>
    <name type="common">Nematode worm</name>
    <dbReference type="NCBI Taxonomy" id="71465"/>
    <lineage>
        <taxon>Eukaryota</taxon>
        <taxon>Metazoa</taxon>
        <taxon>Ecdysozoa</taxon>
        <taxon>Nematoda</taxon>
        <taxon>Chromadorea</taxon>
        <taxon>Rhabditida</taxon>
        <taxon>Rhabditina</taxon>
        <taxon>Rhabditomorpha</taxon>
        <taxon>Strongyloidea</taxon>
        <taxon>Strongylidae</taxon>
        <taxon>Cylicostephanus</taxon>
    </lineage>
</organism>
<feature type="region of interest" description="Disordered" evidence="1">
    <location>
        <begin position="1"/>
        <end position="31"/>
    </location>
</feature>
<protein>
    <submittedName>
        <fullName evidence="2">Uncharacterized protein</fullName>
    </submittedName>
</protein>
<feature type="compositionally biased region" description="Polar residues" evidence="1">
    <location>
        <begin position="17"/>
        <end position="27"/>
    </location>
</feature>
<proteinExistence type="predicted"/>
<reference evidence="2 3" key="1">
    <citation type="submission" date="2018-11" db="EMBL/GenBank/DDBJ databases">
        <authorList>
            <consortium name="Pathogen Informatics"/>
        </authorList>
    </citation>
    <scope>NUCLEOTIDE SEQUENCE [LARGE SCALE GENOMIC DNA]</scope>
</reference>
<feature type="region of interest" description="Disordered" evidence="1">
    <location>
        <begin position="45"/>
        <end position="93"/>
    </location>
</feature>